<dbReference type="EMBL" id="CP140153">
    <property type="protein sequence ID" value="WQH15782.1"/>
    <property type="molecule type" value="Genomic_DNA"/>
</dbReference>
<feature type="transmembrane region" description="Helical" evidence="1">
    <location>
        <begin position="125"/>
        <end position="145"/>
    </location>
</feature>
<sequence length="146" mass="16648">MKDDLEIALKAWSVYQDLIRDMGGAAWKIKSVCFTVSAGIISYGFTSGESYVFLVASFLSLIFLMLESGFRCLQDQIINKSLEIERTINGFIAHDDRPVFPDSVGTDLDAPRMSDLRSLFSVNRFLFWLPYLILFVVPIILWQFFG</sequence>
<protein>
    <recommendedName>
        <fullName evidence="4">YniB family protein</fullName>
    </recommendedName>
</protein>
<evidence type="ECO:0008006" key="4">
    <source>
        <dbReference type="Google" id="ProtNLM"/>
    </source>
</evidence>
<keyword evidence="1" id="KW-0812">Transmembrane</keyword>
<name>A0ABZ0YWW1_9GAMM</name>
<reference evidence="2 3" key="1">
    <citation type="submission" date="2023-11" db="EMBL/GenBank/DDBJ databases">
        <title>MicrobeMod: A computational toolkit for identifying prokaryotic methylation and restriction-modification with nanopore sequencing.</title>
        <authorList>
            <person name="Crits-Christoph A."/>
            <person name="Kang S.C."/>
            <person name="Lee H."/>
            <person name="Ostrov N."/>
        </authorList>
    </citation>
    <scope>NUCLEOTIDE SEQUENCE [LARGE SCALE GENOMIC DNA]</scope>
    <source>
        <strain evidence="2 3">ATCC 49870</strain>
    </source>
</reference>
<accession>A0ABZ0YWW1</accession>
<proteinExistence type="predicted"/>
<keyword evidence="1" id="KW-0472">Membrane</keyword>
<dbReference type="Proteomes" id="UP001327459">
    <property type="component" value="Chromosome"/>
</dbReference>
<evidence type="ECO:0000313" key="2">
    <source>
        <dbReference type="EMBL" id="WQH15782.1"/>
    </source>
</evidence>
<feature type="transmembrane region" description="Helical" evidence="1">
    <location>
        <begin position="25"/>
        <end position="45"/>
    </location>
</feature>
<keyword evidence="1" id="KW-1133">Transmembrane helix</keyword>
<evidence type="ECO:0000256" key="1">
    <source>
        <dbReference type="SAM" id="Phobius"/>
    </source>
</evidence>
<keyword evidence="3" id="KW-1185">Reference proteome</keyword>
<feature type="transmembrane region" description="Helical" evidence="1">
    <location>
        <begin position="51"/>
        <end position="70"/>
    </location>
</feature>
<organism evidence="2 3">
    <name type="scientific">Guyparkeria halophila</name>
    <dbReference type="NCBI Taxonomy" id="47960"/>
    <lineage>
        <taxon>Bacteria</taxon>
        <taxon>Pseudomonadati</taxon>
        <taxon>Pseudomonadota</taxon>
        <taxon>Gammaproteobacteria</taxon>
        <taxon>Chromatiales</taxon>
        <taxon>Thioalkalibacteraceae</taxon>
        <taxon>Guyparkeria</taxon>
    </lineage>
</organism>
<evidence type="ECO:0000313" key="3">
    <source>
        <dbReference type="Proteomes" id="UP001327459"/>
    </source>
</evidence>
<gene>
    <name evidence="2" type="ORF">SR882_08425</name>
</gene>
<dbReference type="RefSeq" id="WP_322520806.1">
    <property type="nucleotide sequence ID" value="NZ_CP140153.1"/>
</dbReference>